<organism evidence="2">
    <name type="scientific">Fagus sylvatica</name>
    <name type="common">Beechnut</name>
    <dbReference type="NCBI Taxonomy" id="28930"/>
    <lineage>
        <taxon>Eukaryota</taxon>
        <taxon>Viridiplantae</taxon>
        <taxon>Streptophyta</taxon>
        <taxon>Embryophyta</taxon>
        <taxon>Tracheophyta</taxon>
        <taxon>Spermatophyta</taxon>
        <taxon>Magnoliopsida</taxon>
        <taxon>eudicotyledons</taxon>
        <taxon>Gunneridae</taxon>
        <taxon>Pentapetalae</taxon>
        <taxon>rosids</taxon>
        <taxon>fabids</taxon>
        <taxon>Fagales</taxon>
        <taxon>Fagaceae</taxon>
        <taxon>Fagus</taxon>
    </lineage>
</organism>
<dbReference type="PANTHER" id="PTHR24128">
    <property type="entry name" value="HOMEOBOX PROTEIN WARIAI"/>
    <property type="match status" value="1"/>
</dbReference>
<gene>
    <name evidence="2" type="ORF">FSB_LOCUS39056</name>
</gene>
<dbReference type="SUPFAM" id="SSF48403">
    <property type="entry name" value="Ankyrin repeat"/>
    <property type="match status" value="1"/>
</dbReference>
<reference evidence="2" key="1">
    <citation type="submission" date="2018-02" db="EMBL/GenBank/DDBJ databases">
        <authorList>
            <person name="Cohen D.B."/>
            <person name="Kent A.D."/>
        </authorList>
    </citation>
    <scope>NUCLEOTIDE SEQUENCE</scope>
</reference>
<sequence>MDELPFVDTPLHIAASLGHISFAMEMMRLKPSFARKPNPDGYSPIHLALQNWKTQMVRRLLRHDGDLVRVKGREGMTPLHYVAEYDYLNLLPEFLFKAFKLMVEWLKGKPLLSEVTIPWKDDEGNTVLHVAAVSALLALRNDVGIDVKNLEGNTPWDILKEQTQVDNMEIRDMLLLQRAYYETDYNETGW</sequence>
<protein>
    <submittedName>
        <fullName evidence="2">Uncharacterized protein</fullName>
    </submittedName>
</protein>
<dbReference type="Pfam" id="PF12796">
    <property type="entry name" value="Ank_2"/>
    <property type="match status" value="1"/>
</dbReference>
<feature type="repeat" description="ANK" evidence="1">
    <location>
        <begin position="40"/>
        <end position="67"/>
    </location>
</feature>
<evidence type="ECO:0000313" key="2">
    <source>
        <dbReference type="EMBL" id="SPD11174.1"/>
    </source>
</evidence>
<dbReference type="InterPro" id="IPR036770">
    <property type="entry name" value="Ankyrin_rpt-contain_sf"/>
</dbReference>
<dbReference type="Gene3D" id="1.25.40.20">
    <property type="entry name" value="Ankyrin repeat-containing domain"/>
    <property type="match status" value="1"/>
</dbReference>
<proteinExistence type="predicted"/>
<dbReference type="SMART" id="SM00248">
    <property type="entry name" value="ANK"/>
    <property type="match status" value="3"/>
</dbReference>
<dbReference type="PROSITE" id="PS50297">
    <property type="entry name" value="ANK_REP_REGION"/>
    <property type="match status" value="1"/>
</dbReference>
<dbReference type="AlphaFoldDB" id="A0A2N9HHP4"/>
<dbReference type="EMBL" id="OIVN01003435">
    <property type="protein sequence ID" value="SPD11174.1"/>
    <property type="molecule type" value="Genomic_DNA"/>
</dbReference>
<keyword evidence="1" id="KW-0040">ANK repeat</keyword>
<evidence type="ECO:0000256" key="1">
    <source>
        <dbReference type="PROSITE-ProRule" id="PRU00023"/>
    </source>
</evidence>
<dbReference type="InterPro" id="IPR002110">
    <property type="entry name" value="Ankyrin_rpt"/>
</dbReference>
<dbReference type="PROSITE" id="PS50088">
    <property type="entry name" value="ANK_REPEAT"/>
    <property type="match status" value="1"/>
</dbReference>
<accession>A0A2N9HHP4</accession>
<dbReference type="PANTHER" id="PTHR24128:SF24">
    <property type="entry name" value="ANKYRIN REPEAT PROTEIN"/>
    <property type="match status" value="1"/>
</dbReference>
<name>A0A2N9HHP4_FAGSY</name>